<accession>A0AAW1YV39</accession>
<feature type="domain" description="WKF" evidence="2">
    <location>
        <begin position="262"/>
        <end position="324"/>
    </location>
</feature>
<dbReference type="Proteomes" id="UP001479290">
    <property type="component" value="Unassembled WGS sequence"/>
</dbReference>
<feature type="compositionally biased region" description="Acidic residues" evidence="1">
    <location>
        <begin position="127"/>
        <end position="137"/>
    </location>
</feature>
<evidence type="ECO:0000259" key="2">
    <source>
        <dbReference type="Pfam" id="PF10180"/>
    </source>
</evidence>
<feature type="compositionally biased region" description="Basic and acidic residues" evidence="1">
    <location>
        <begin position="30"/>
        <end position="39"/>
    </location>
</feature>
<dbReference type="PANTHER" id="PTHR22306">
    <property type="entry name" value="CHROMOSOME 7 OPEN READING FRAME 50"/>
    <property type="match status" value="1"/>
</dbReference>
<proteinExistence type="predicted"/>
<feature type="compositionally biased region" description="Basic and acidic residues" evidence="1">
    <location>
        <begin position="177"/>
        <end position="190"/>
    </location>
</feature>
<dbReference type="EMBL" id="JAWDJR010000023">
    <property type="protein sequence ID" value="KAK9953004.1"/>
    <property type="molecule type" value="Genomic_DNA"/>
</dbReference>
<gene>
    <name evidence="3" type="ORF">ABG768_017030</name>
</gene>
<keyword evidence="4" id="KW-1185">Reference proteome</keyword>
<feature type="compositionally biased region" description="Basic residues" evidence="1">
    <location>
        <begin position="148"/>
        <end position="157"/>
    </location>
</feature>
<evidence type="ECO:0000256" key="1">
    <source>
        <dbReference type="SAM" id="MobiDB-lite"/>
    </source>
</evidence>
<dbReference type="InterPro" id="IPR019327">
    <property type="entry name" value="WKF"/>
</dbReference>
<sequence length="353" mass="40793">MMKSQALVPQSDSLKKKKVKHNVDEITCVQDERKDEMNGKKKKKKKKSEADDEVCEHTENISEKNTQMIQSADTNTHEENTEIHKHKKKKKKRKAEELETSTHLNGDQKENIHKKKKSEVCVPVENTTEEPQDTEQLEDMHKQDDHTKKKKKKKRKHKDPEAAVPESDPVTPQEEETNTHAAKERAEKSTAETSGDVCEPSGVEDGNGSDGEEELSPEEKRVLERKVKKILKKEEKKKLKEEGKYTKPEKSKSSVKEKQALEYLTCWSEKREEWKFNKNSQTWLLHHMFDSVKVSDDHFEVLLSYLDGLRGTARDSTLQKAEAIVRWEGQGEEADTADAEKRKLRAKQVVQML</sequence>
<feature type="compositionally biased region" description="Basic residues" evidence="1">
    <location>
        <begin position="84"/>
        <end position="93"/>
    </location>
</feature>
<dbReference type="AlphaFoldDB" id="A0AAW1YV39"/>
<reference evidence="3 4" key="1">
    <citation type="submission" date="2024-05" db="EMBL/GenBank/DDBJ databases">
        <title>A high-quality chromosomal-level genome assembly of Topmouth culter (Culter alburnus).</title>
        <authorList>
            <person name="Zhao H."/>
        </authorList>
    </citation>
    <scope>NUCLEOTIDE SEQUENCE [LARGE SCALE GENOMIC DNA]</scope>
    <source>
        <strain evidence="3">CATC2023</strain>
        <tissue evidence="3">Muscle</tissue>
    </source>
</reference>
<feature type="compositionally biased region" description="Polar residues" evidence="1">
    <location>
        <begin position="63"/>
        <end position="74"/>
    </location>
</feature>
<dbReference type="PANTHER" id="PTHR22306:SF2">
    <property type="entry name" value="CHROMOSOME 7 OPEN READING FRAME 50"/>
    <property type="match status" value="1"/>
</dbReference>
<protein>
    <recommendedName>
        <fullName evidence="2">WKF domain-containing protein</fullName>
    </recommendedName>
</protein>
<feature type="region of interest" description="Disordered" evidence="1">
    <location>
        <begin position="1"/>
        <end position="227"/>
    </location>
</feature>
<evidence type="ECO:0000313" key="4">
    <source>
        <dbReference type="Proteomes" id="UP001479290"/>
    </source>
</evidence>
<name>A0AAW1YV39_CULAL</name>
<evidence type="ECO:0000313" key="3">
    <source>
        <dbReference type="EMBL" id="KAK9953004.1"/>
    </source>
</evidence>
<feature type="region of interest" description="Disordered" evidence="1">
    <location>
        <begin position="237"/>
        <end position="256"/>
    </location>
</feature>
<organism evidence="3 4">
    <name type="scientific">Culter alburnus</name>
    <name type="common">Topmouth culter</name>
    <dbReference type="NCBI Taxonomy" id="194366"/>
    <lineage>
        <taxon>Eukaryota</taxon>
        <taxon>Metazoa</taxon>
        <taxon>Chordata</taxon>
        <taxon>Craniata</taxon>
        <taxon>Vertebrata</taxon>
        <taxon>Euteleostomi</taxon>
        <taxon>Actinopterygii</taxon>
        <taxon>Neopterygii</taxon>
        <taxon>Teleostei</taxon>
        <taxon>Ostariophysi</taxon>
        <taxon>Cypriniformes</taxon>
        <taxon>Xenocyprididae</taxon>
        <taxon>Xenocypridinae</taxon>
        <taxon>Culter</taxon>
    </lineage>
</organism>
<feature type="compositionally biased region" description="Basic and acidic residues" evidence="1">
    <location>
        <begin position="138"/>
        <end position="147"/>
    </location>
</feature>
<comment type="caution">
    <text evidence="3">The sequence shown here is derived from an EMBL/GenBank/DDBJ whole genome shotgun (WGS) entry which is preliminary data.</text>
</comment>
<dbReference type="Pfam" id="PF10180">
    <property type="entry name" value="WKF"/>
    <property type="match status" value="1"/>
</dbReference>